<organism evidence="1 2">
    <name type="scientific">Pseudonocardia alaniniphila</name>
    <dbReference type="NCBI Taxonomy" id="75291"/>
    <lineage>
        <taxon>Bacteria</taxon>
        <taxon>Bacillati</taxon>
        <taxon>Actinomycetota</taxon>
        <taxon>Actinomycetes</taxon>
        <taxon>Pseudonocardiales</taxon>
        <taxon>Pseudonocardiaceae</taxon>
        <taxon>Pseudonocardia</taxon>
    </lineage>
</organism>
<dbReference type="RefSeq" id="WP_241038713.1">
    <property type="nucleotide sequence ID" value="NZ_BAAAJF010000001.1"/>
</dbReference>
<gene>
    <name evidence="1" type="ORF">MMF94_20445</name>
</gene>
<sequence length="50" mass="5404">MRSLRAIARRALSMPTSFTAARTGSGHSPFLSRPTEMAAILREEMANALA</sequence>
<protein>
    <recommendedName>
        <fullName evidence="3">Alpha/beta hydrolase family protein</fullName>
    </recommendedName>
</protein>
<name>A0ABS9THQ9_9PSEU</name>
<dbReference type="EMBL" id="JAKXMK010000017">
    <property type="protein sequence ID" value="MCH6168064.1"/>
    <property type="molecule type" value="Genomic_DNA"/>
</dbReference>
<dbReference type="Proteomes" id="UP001299970">
    <property type="component" value="Unassembled WGS sequence"/>
</dbReference>
<keyword evidence="2" id="KW-1185">Reference proteome</keyword>
<comment type="caution">
    <text evidence="1">The sequence shown here is derived from an EMBL/GenBank/DDBJ whole genome shotgun (WGS) entry which is preliminary data.</text>
</comment>
<reference evidence="1 2" key="1">
    <citation type="submission" date="2022-03" db="EMBL/GenBank/DDBJ databases">
        <title>Pseudonocardia alaer sp. nov., a novel actinomycete isolated from reed forest soil.</title>
        <authorList>
            <person name="Wang L."/>
        </authorList>
    </citation>
    <scope>NUCLEOTIDE SEQUENCE [LARGE SCALE GENOMIC DNA]</scope>
    <source>
        <strain evidence="1 2">Y-16303</strain>
    </source>
</reference>
<evidence type="ECO:0000313" key="1">
    <source>
        <dbReference type="EMBL" id="MCH6168064.1"/>
    </source>
</evidence>
<evidence type="ECO:0000313" key="2">
    <source>
        <dbReference type="Proteomes" id="UP001299970"/>
    </source>
</evidence>
<evidence type="ECO:0008006" key="3">
    <source>
        <dbReference type="Google" id="ProtNLM"/>
    </source>
</evidence>
<accession>A0ABS9THQ9</accession>
<proteinExistence type="predicted"/>